<comment type="caution">
    <text evidence="2">The sequence shown here is derived from an EMBL/GenBank/DDBJ whole genome shotgun (WGS) entry which is preliminary data.</text>
</comment>
<dbReference type="SUPFAM" id="SSF109854">
    <property type="entry name" value="DinB/YfiT-like putative metalloenzymes"/>
    <property type="match status" value="1"/>
</dbReference>
<reference evidence="2" key="1">
    <citation type="submission" date="2019-09" db="EMBL/GenBank/DDBJ databases">
        <title>Characterisation of the sponge microbiome using genome-centric metagenomics.</title>
        <authorList>
            <person name="Engelberts J.P."/>
            <person name="Robbins S.J."/>
            <person name="De Goeij J.M."/>
            <person name="Aranda M."/>
            <person name="Bell S.C."/>
            <person name="Webster N.S."/>
        </authorList>
    </citation>
    <scope>NUCLEOTIDE SEQUENCE</scope>
    <source>
        <strain evidence="2">SB0664_bin_27</strain>
    </source>
</reference>
<dbReference type="Gene3D" id="1.20.120.450">
    <property type="entry name" value="dinb family like domain"/>
    <property type="match status" value="1"/>
</dbReference>
<dbReference type="Pfam" id="PF12867">
    <property type="entry name" value="DinB_2"/>
    <property type="match status" value="1"/>
</dbReference>
<dbReference type="InterPro" id="IPR024775">
    <property type="entry name" value="DinB-like"/>
</dbReference>
<feature type="domain" description="DinB-like" evidence="1">
    <location>
        <begin position="44"/>
        <end position="148"/>
    </location>
</feature>
<dbReference type="InterPro" id="IPR034660">
    <property type="entry name" value="DinB/YfiT-like"/>
</dbReference>
<accession>A0A6B0YYR7</accession>
<name>A0A6B0YYR7_9CHLR</name>
<organism evidence="2">
    <name type="scientific">Caldilineaceae bacterium SB0664_bin_27</name>
    <dbReference type="NCBI Taxonomy" id="2605260"/>
    <lineage>
        <taxon>Bacteria</taxon>
        <taxon>Bacillati</taxon>
        <taxon>Chloroflexota</taxon>
        <taxon>Caldilineae</taxon>
        <taxon>Caldilineales</taxon>
        <taxon>Caldilineaceae</taxon>
    </lineage>
</organism>
<dbReference type="AlphaFoldDB" id="A0A6B0YYR7"/>
<proteinExistence type="predicted"/>
<gene>
    <name evidence="2" type="ORF">F4Y42_15190</name>
</gene>
<sequence length="161" mass="18239">MPVHTPTLYVNMLGTANNYIKQKTEGLTHADSMLQLPIPANCMNWILGHIMVYREQYLGVIDGVTKPDEDEFAIYGFGSEPLTDPDKAIPLETILARLDDLSDRVVAALENMPESRLDEIYDEERGVTVDQRLHFYLVFHEAYHVGQLESLYELAIANGKN</sequence>
<evidence type="ECO:0000313" key="2">
    <source>
        <dbReference type="EMBL" id="MXY94782.1"/>
    </source>
</evidence>
<dbReference type="EMBL" id="VXRG01000126">
    <property type="protein sequence ID" value="MXY94782.1"/>
    <property type="molecule type" value="Genomic_DNA"/>
</dbReference>
<protein>
    <submittedName>
        <fullName evidence="2">DinB family protein</fullName>
    </submittedName>
</protein>
<evidence type="ECO:0000259" key="1">
    <source>
        <dbReference type="Pfam" id="PF12867"/>
    </source>
</evidence>